<dbReference type="HOGENOM" id="CLU_2330662_0_0_10"/>
<evidence type="ECO:0000313" key="1">
    <source>
        <dbReference type="EMBL" id="CDN32564.1"/>
    </source>
</evidence>
<organism evidence="1 2">
    <name type="scientific">Mucinivorans hirudinis</name>
    <dbReference type="NCBI Taxonomy" id="1433126"/>
    <lineage>
        <taxon>Bacteria</taxon>
        <taxon>Pseudomonadati</taxon>
        <taxon>Bacteroidota</taxon>
        <taxon>Bacteroidia</taxon>
        <taxon>Bacteroidales</taxon>
        <taxon>Rikenellaceae</taxon>
        <taxon>Mucinivorans</taxon>
    </lineage>
</organism>
<gene>
    <name evidence="1" type="ORF">BN938_2494</name>
</gene>
<dbReference type="Proteomes" id="UP000027616">
    <property type="component" value="Chromosome I"/>
</dbReference>
<dbReference type="eggNOG" id="ENOG50332R7">
    <property type="taxonomic scope" value="Bacteria"/>
</dbReference>
<dbReference type="AlphaFoldDB" id="A0A060REC0"/>
<dbReference type="EMBL" id="HG934468">
    <property type="protein sequence ID" value="CDN32564.1"/>
    <property type="molecule type" value="Genomic_DNA"/>
</dbReference>
<dbReference type="OrthoDB" id="1028942at2"/>
<evidence type="ECO:0000313" key="2">
    <source>
        <dbReference type="Proteomes" id="UP000027616"/>
    </source>
</evidence>
<dbReference type="KEGG" id="rbc:BN938_2494"/>
<accession>A0A060REC0</accession>
<protein>
    <submittedName>
        <fullName evidence="1">Uncharacterized protein</fullName>
    </submittedName>
</protein>
<keyword evidence="2" id="KW-1185">Reference proteome</keyword>
<name>A0A060REC0_9BACT</name>
<sequence>MEQNQEYYDKEFTCGKSSITRGELESLPCPFCTDGVSDETMQNIINLTDNATKQIVRERNLEGININDETYYEIWWAELESAVIHFKIPYYEDLPDAE</sequence>
<reference evidence="1 2" key="1">
    <citation type="journal article" date="2015" name="Genome Announc.">
        <title>Complete Genome Sequence of the Novel Leech Symbiont Mucinivorans hirudinis M3T.</title>
        <authorList>
            <person name="Nelson M.C."/>
            <person name="Bomar L."/>
            <person name="Graf J."/>
        </authorList>
    </citation>
    <scope>NUCLEOTIDE SEQUENCE [LARGE SCALE GENOMIC DNA]</scope>
    <source>
        <strain evidence="2">M3</strain>
    </source>
</reference>
<proteinExistence type="predicted"/>
<dbReference type="STRING" id="1433126.BN938_2494"/>